<evidence type="ECO:0000256" key="8">
    <source>
        <dbReference type="ARBA" id="ARBA00022801"/>
    </source>
</evidence>
<dbReference type="InterPro" id="IPR015956">
    <property type="entry name" value="Peniciliin-bd_prot_C_sf"/>
</dbReference>
<dbReference type="EC" id="3.4.16.4" evidence="4"/>
<dbReference type="SMART" id="SM00936">
    <property type="entry name" value="PBP5_C"/>
    <property type="match status" value="1"/>
</dbReference>
<evidence type="ECO:0000256" key="13">
    <source>
        <dbReference type="PIRSR" id="PIRSR618044-1"/>
    </source>
</evidence>
<feature type="active site" evidence="13">
    <location>
        <position position="108"/>
    </location>
</feature>
<dbReference type="AlphaFoldDB" id="A0A9D0Z8Y0"/>
<evidence type="ECO:0000313" key="18">
    <source>
        <dbReference type="EMBL" id="HIQ71337.1"/>
    </source>
</evidence>
<keyword evidence="8" id="KW-0378">Hydrolase</keyword>
<evidence type="ECO:0000256" key="2">
    <source>
        <dbReference type="ARBA" id="ARBA00004752"/>
    </source>
</evidence>
<keyword evidence="10" id="KW-0573">Peptidoglycan synthesis</keyword>
<dbReference type="Proteomes" id="UP000886887">
    <property type="component" value="Unassembled WGS sequence"/>
</dbReference>
<name>A0A9D0Z8Y0_9FIRM</name>
<reference evidence="18" key="1">
    <citation type="submission" date="2020-10" db="EMBL/GenBank/DDBJ databases">
        <authorList>
            <person name="Gilroy R."/>
        </authorList>
    </citation>
    <scope>NUCLEOTIDE SEQUENCE</scope>
    <source>
        <strain evidence="18">ChiSxjej2B14-6234</strain>
    </source>
</reference>
<dbReference type="PANTHER" id="PTHR21581">
    <property type="entry name" value="D-ALANYL-D-ALANINE CARBOXYPEPTIDASE"/>
    <property type="match status" value="1"/>
</dbReference>
<feature type="chain" id="PRO_5039174455" description="serine-type D-Ala-D-Ala carboxypeptidase" evidence="16">
    <location>
        <begin position="23"/>
        <end position="371"/>
    </location>
</feature>
<dbReference type="Pfam" id="PF07943">
    <property type="entry name" value="PBP5_C"/>
    <property type="match status" value="1"/>
</dbReference>
<dbReference type="PANTHER" id="PTHR21581:SF33">
    <property type="entry name" value="D-ALANYL-D-ALANINE CARBOXYPEPTIDASE DACB"/>
    <property type="match status" value="1"/>
</dbReference>
<evidence type="ECO:0000313" key="19">
    <source>
        <dbReference type="Proteomes" id="UP000886887"/>
    </source>
</evidence>
<dbReference type="GO" id="GO:0008360">
    <property type="term" value="P:regulation of cell shape"/>
    <property type="evidence" value="ECO:0007669"/>
    <property type="project" value="UniProtKB-KW"/>
</dbReference>
<dbReference type="SUPFAM" id="SSF56601">
    <property type="entry name" value="beta-lactamase/transpeptidase-like"/>
    <property type="match status" value="1"/>
</dbReference>
<keyword evidence="9" id="KW-0133">Cell shape</keyword>
<evidence type="ECO:0000256" key="6">
    <source>
        <dbReference type="ARBA" id="ARBA00022670"/>
    </source>
</evidence>
<evidence type="ECO:0000256" key="11">
    <source>
        <dbReference type="ARBA" id="ARBA00023316"/>
    </source>
</evidence>
<evidence type="ECO:0000256" key="7">
    <source>
        <dbReference type="ARBA" id="ARBA00022729"/>
    </source>
</evidence>
<evidence type="ECO:0000256" key="1">
    <source>
        <dbReference type="ARBA" id="ARBA00003217"/>
    </source>
</evidence>
<evidence type="ECO:0000256" key="16">
    <source>
        <dbReference type="SAM" id="SignalP"/>
    </source>
</evidence>
<dbReference type="InterPro" id="IPR018044">
    <property type="entry name" value="Peptidase_S11"/>
</dbReference>
<protein>
    <recommendedName>
        <fullName evidence="4">serine-type D-Ala-D-Ala carboxypeptidase</fullName>
        <ecNumber evidence="4">3.4.16.4</ecNumber>
    </recommendedName>
</protein>
<dbReference type="GO" id="GO:0009252">
    <property type="term" value="P:peptidoglycan biosynthetic process"/>
    <property type="evidence" value="ECO:0007669"/>
    <property type="project" value="UniProtKB-KW"/>
</dbReference>
<dbReference type="GO" id="GO:0071555">
    <property type="term" value="P:cell wall organization"/>
    <property type="evidence" value="ECO:0007669"/>
    <property type="project" value="UniProtKB-KW"/>
</dbReference>
<dbReference type="InterPro" id="IPR012338">
    <property type="entry name" value="Beta-lactam/transpept-like"/>
</dbReference>
<sequence length="371" mass="40071">MKRWIAGLFTALLVLYNGVARAQTSAAAACIVELTTGRVLFEYEADTQLPMASTTKVMTALLALEMGEPDEPVTCSENAYGVPGTSIYLDLGETLPLGQMLLGLMLASGNDAAVAIAEHLGGSVEEFAQMMNARALELGARNTHFVTPHGLPMDGHYTTARDLALISRHAMTLPAFRRIVSTQRASIPWAGRDYDRQLQNKNRLLSDYPGATGVKTGYTRAAGRCLVFGAQRDRLELVGALLNCPEWFDEAARLMDGCFEQYGMLTLYRAGEDARVVPVQGGVGRTVSAVAVTDLSVPVRQGEEVRLVLDLPEQIEAPVRAGDELGTASAVLSGETLLTVPLVAAQDVQARSFTVNIRTILLHWPLLNGWQ</sequence>
<gene>
    <name evidence="18" type="ORF">IAB73_03890</name>
</gene>
<dbReference type="Pfam" id="PF00768">
    <property type="entry name" value="Peptidase_S11"/>
    <property type="match status" value="1"/>
</dbReference>
<organism evidence="18 19">
    <name type="scientific">Candidatus Onthenecus intestinigallinarum</name>
    <dbReference type="NCBI Taxonomy" id="2840875"/>
    <lineage>
        <taxon>Bacteria</taxon>
        <taxon>Bacillati</taxon>
        <taxon>Bacillota</taxon>
        <taxon>Clostridia</taxon>
        <taxon>Eubacteriales</taxon>
        <taxon>Candidatus Onthenecus</taxon>
    </lineage>
</organism>
<keyword evidence="5 18" id="KW-0121">Carboxypeptidase</keyword>
<dbReference type="Gene3D" id="3.40.710.10">
    <property type="entry name" value="DD-peptidase/beta-lactamase superfamily"/>
    <property type="match status" value="1"/>
</dbReference>
<feature type="signal peptide" evidence="16">
    <location>
        <begin position="1"/>
        <end position="22"/>
    </location>
</feature>
<keyword evidence="11" id="KW-0961">Cell wall biogenesis/degradation</keyword>
<feature type="binding site" evidence="14">
    <location>
        <position position="215"/>
    </location>
    <ligand>
        <name>substrate</name>
    </ligand>
</feature>
<dbReference type="Gene3D" id="2.60.410.10">
    <property type="entry name" value="D-Ala-D-Ala carboxypeptidase, C-terminal domain"/>
    <property type="match status" value="1"/>
</dbReference>
<comment type="catalytic activity">
    <reaction evidence="12">
        <text>Preferential cleavage: (Ac)2-L-Lys-D-Ala-|-D-Ala. Also transpeptidation of peptidyl-alanyl moieties that are N-acyl substituents of D-alanine.</text>
        <dbReference type="EC" id="3.4.16.4"/>
    </reaction>
</comment>
<evidence type="ECO:0000256" key="15">
    <source>
        <dbReference type="RuleBase" id="RU004016"/>
    </source>
</evidence>
<proteinExistence type="inferred from homology"/>
<evidence type="ECO:0000256" key="12">
    <source>
        <dbReference type="ARBA" id="ARBA00034000"/>
    </source>
</evidence>
<accession>A0A9D0Z8Y0</accession>
<evidence type="ECO:0000259" key="17">
    <source>
        <dbReference type="SMART" id="SM00936"/>
    </source>
</evidence>
<feature type="active site" description="Acyl-ester intermediate" evidence="13">
    <location>
        <position position="53"/>
    </location>
</feature>
<dbReference type="InterPro" id="IPR012907">
    <property type="entry name" value="Peptidase_S11_C"/>
</dbReference>
<feature type="domain" description="Peptidase S11 D-Ala-D-Ala carboxypeptidase A C-terminal" evidence="17">
    <location>
        <begin position="262"/>
        <end position="350"/>
    </location>
</feature>
<comment type="caution">
    <text evidence="18">The sequence shown here is derived from an EMBL/GenBank/DDBJ whole genome shotgun (WGS) entry which is preliminary data.</text>
</comment>
<keyword evidence="6" id="KW-0645">Protease</keyword>
<evidence type="ECO:0000256" key="14">
    <source>
        <dbReference type="PIRSR" id="PIRSR618044-2"/>
    </source>
</evidence>
<dbReference type="InterPro" id="IPR037167">
    <property type="entry name" value="Peptidase_S11_C_sf"/>
</dbReference>
<evidence type="ECO:0000256" key="4">
    <source>
        <dbReference type="ARBA" id="ARBA00012448"/>
    </source>
</evidence>
<dbReference type="GO" id="GO:0009002">
    <property type="term" value="F:serine-type D-Ala-D-Ala carboxypeptidase activity"/>
    <property type="evidence" value="ECO:0007669"/>
    <property type="project" value="UniProtKB-EC"/>
</dbReference>
<evidence type="ECO:0000256" key="3">
    <source>
        <dbReference type="ARBA" id="ARBA00007164"/>
    </source>
</evidence>
<evidence type="ECO:0000256" key="5">
    <source>
        <dbReference type="ARBA" id="ARBA00022645"/>
    </source>
</evidence>
<reference evidence="18" key="2">
    <citation type="journal article" date="2021" name="PeerJ">
        <title>Extensive microbial diversity within the chicken gut microbiome revealed by metagenomics and culture.</title>
        <authorList>
            <person name="Gilroy R."/>
            <person name="Ravi A."/>
            <person name="Getino M."/>
            <person name="Pursley I."/>
            <person name="Horton D.L."/>
            <person name="Alikhan N.F."/>
            <person name="Baker D."/>
            <person name="Gharbi K."/>
            <person name="Hall N."/>
            <person name="Watson M."/>
            <person name="Adriaenssens E.M."/>
            <person name="Foster-Nyarko E."/>
            <person name="Jarju S."/>
            <person name="Secka A."/>
            <person name="Antonio M."/>
            <person name="Oren A."/>
            <person name="Chaudhuri R.R."/>
            <person name="La Ragione R."/>
            <person name="Hildebrand F."/>
            <person name="Pallen M.J."/>
        </authorList>
    </citation>
    <scope>NUCLEOTIDE SEQUENCE</scope>
    <source>
        <strain evidence="18">ChiSxjej2B14-6234</strain>
    </source>
</reference>
<dbReference type="GO" id="GO:0006508">
    <property type="term" value="P:proteolysis"/>
    <property type="evidence" value="ECO:0007669"/>
    <property type="project" value="UniProtKB-KW"/>
</dbReference>
<evidence type="ECO:0000256" key="9">
    <source>
        <dbReference type="ARBA" id="ARBA00022960"/>
    </source>
</evidence>
<dbReference type="PRINTS" id="PR00725">
    <property type="entry name" value="DADACBPTASE1"/>
</dbReference>
<dbReference type="InterPro" id="IPR001967">
    <property type="entry name" value="Peptidase_S11_N"/>
</dbReference>
<dbReference type="SUPFAM" id="SSF69189">
    <property type="entry name" value="Penicillin-binding protein associated domain"/>
    <property type="match status" value="1"/>
</dbReference>
<evidence type="ECO:0000256" key="10">
    <source>
        <dbReference type="ARBA" id="ARBA00022984"/>
    </source>
</evidence>
<keyword evidence="7 16" id="KW-0732">Signal</keyword>
<comment type="pathway">
    <text evidence="2">Cell wall biogenesis; peptidoglycan biosynthesis.</text>
</comment>
<feature type="active site" description="Proton acceptor" evidence="13">
    <location>
        <position position="56"/>
    </location>
</feature>
<comment type="similarity">
    <text evidence="3 15">Belongs to the peptidase S11 family.</text>
</comment>
<comment type="function">
    <text evidence="1">Removes C-terminal D-alanyl residues from sugar-peptide cell wall precursors.</text>
</comment>
<dbReference type="EMBL" id="DVFJ01000010">
    <property type="protein sequence ID" value="HIQ71337.1"/>
    <property type="molecule type" value="Genomic_DNA"/>
</dbReference>